<evidence type="ECO:0000256" key="5">
    <source>
        <dbReference type="ARBA" id="ARBA00022840"/>
    </source>
</evidence>
<dbReference type="InterPro" id="IPR030616">
    <property type="entry name" value="Aur-like"/>
</dbReference>
<dbReference type="OrthoDB" id="377346at2759"/>
<dbReference type="EMBL" id="GL378345">
    <property type="protein sequence ID" value="EFJ47294.1"/>
    <property type="molecule type" value="Genomic_DNA"/>
</dbReference>
<feature type="domain" description="Protein kinase" evidence="9">
    <location>
        <begin position="6"/>
        <end position="256"/>
    </location>
</feature>
<dbReference type="InterPro" id="IPR000719">
    <property type="entry name" value="Prot_kinase_dom"/>
</dbReference>
<evidence type="ECO:0000256" key="1">
    <source>
        <dbReference type="ARBA" id="ARBA00022527"/>
    </source>
</evidence>
<dbReference type="Proteomes" id="UP000001058">
    <property type="component" value="Unassembled WGS sequence"/>
</dbReference>
<keyword evidence="11" id="KW-1185">Reference proteome</keyword>
<evidence type="ECO:0000256" key="8">
    <source>
        <dbReference type="PIRSR" id="PIRSR630616-3"/>
    </source>
</evidence>
<dbReference type="FunFam" id="1.10.510.10:FF:000813">
    <property type="entry name" value="Aurora-like kinase"/>
    <property type="match status" value="1"/>
</dbReference>
<sequence length="259" mass="29256">WSLDDFSLLKKLYEGSLSVVCQAQHKRSGRHVALKIYKRSRLHEMERFQLAREICLHIRIVHPHVVSLFAAWKDAKYVYLALDWAPLGNMFDFLVARGGRLGEEEAARLVMKPLMAALAFLHSQHFIHRDVKLENLLLDGSSCLKLADFGLAIDQKFEQANTRLGTFGYFAPEDASVRGYDSQVDVWSAGVVGYEVLTGRAPFSAASPAKIIQAIRTRVLEFTGISEEAKDFLRSALTRDPAVRPTAKQLLSHPWIVRH</sequence>
<evidence type="ECO:0000256" key="7">
    <source>
        <dbReference type="PIRSR" id="PIRSR630616-2"/>
    </source>
</evidence>
<reference evidence="10 11" key="1">
    <citation type="journal article" date="2010" name="Science">
        <title>Genomic analysis of organismal complexity in the multicellular green alga Volvox carteri.</title>
        <authorList>
            <person name="Prochnik S.E."/>
            <person name="Umen J."/>
            <person name="Nedelcu A.M."/>
            <person name="Hallmann A."/>
            <person name="Miller S.M."/>
            <person name="Nishii I."/>
            <person name="Ferris P."/>
            <person name="Kuo A."/>
            <person name="Mitros T."/>
            <person name="Fritz-Laylin L.K."/>
            <person name="Hellsten U."/>
            <person name="Chapman J."/>
            <person name="Simakov O."/>
            <person name="Rensing S.A."/>
            <person name="Terry A."/>
            <person name="Pangilinan J."/>
            <person name="Kapitonov V."/>
            <person name="Jurka J."/>
            <person name="Salamov A."/>
            <person name="Shapiro H."/>
            <person name="Schmutz J."/>
            <person name="Grimwood J."/>
            <person name="Lindquist E."/>
            <person name="Lucas S."/>
            <person name="Grigoriev I.V."/>
            <person name="Schmitt R."/>
            <person name="Kirk D."/>
            <person name="Rokhsar D.S."/>
        </authorList>
    </citation>
    <scope>NUCLEOTIDE SEQUENCE [LARGE SCALE GENOMIC DNA]</scope>
    <source>
        <strain evidence="11">f. Nagariensis / Eve</strain>
    </source>
</reference>
<dbReference type="AlphaFoldDB" id="D8TYX8"/>
<protein>
    <recommendedName>
        <fullName evidence="9">Protein kinase domain-containing protein</fullName>
    </recommendedName>
</protein>
<feature type="binding site" evidence="7">
    <location>
        <position position="148"/>
    </location>
    <ligand>
        <name>ATP</name>
        <dbReference type="ChEBI" id="CHEBI:30616"/>
    </ligand>
</feature>
<keyword evidence="1" id="KW-0723">Serine/threonine-protein kinase</keyword>
<dbReference type="InterPro" id="IPR008271">
    <property type="entry name" value="Ser/Thr_kinase_AS"/>
</dbReference>
<evidence type="ECO:0000256" key="2">
    <source>
        <dbReference type="ARBA" id="ARBA00022679"/>
    </source>
</evidence>
<dbReference type="SUPFAM" id="SSF56112">
    <property type="entry name" value="Protein kinase-like (PK-like)"/>
    <property type="match status" value="1"/>
</dbReference>
<organism evidence="11">
    <name type="scientific">Volvox carteri f. nagariensis</name>
    <dbReference type="NCBI Taxonomy" id="3068"/>
    <lineage>
        <taxon>Eukaryota</taxon>
        <taxon>Viridiplantae</taxon>
        <taxon>Chlorophyta</taxon>
        <taxon>core chlorophytes</taxon>
        <taxon>Chlorophyceae</taxon>
        <taxon>CS clade</taxon>
        <taxon>Chlamydomonadales</taxon>
        <taxon>Volvocaceae</taxon>
        <taxon>Volvox</taxon>
    </lineage>
</organism>
<dbReference type="GO" id="GO:0004674">
    <property type="term" value="F:protein serine/threonine kinase activity"/>
    <property type="evidence" value="ECO:0007669"/>
    <property type="project" value="UniProtKB-KW"/>
</dbReference>
<dbReference type="KEGG" id="vcn:VOLCADRAFT_31717"/>
<dbReference type="PIRSF" id="PIRSF000654">
    <property type="entry name" value="Integrin-linked_kinase"/>
    <property type="match status" value="1"/>
</dbReference>
<dbReference type="eggNOG" id="KOG0580">
    <property type="taxonomic scope" value="Eukaryota"/>
</dbReference>
<dbReference type="Pfam" id="PF00069">
    <property type="entry name" value="Pkinase"/>
    <property type="match status" value="1"/>
</dbReference>
<keyword evidence="5 7" id="KW-0067">ATP-binding</keyword>
<keyword evidence="2" id="KW-0808">Transferase</keyword>
<accession>D8TYX8</accession>
<evidence type="ECO:0000313" key="11">
    <source>
        <dbReference type="Proteomes" id="UP000001058"/>
    </source>
</evidence>
<name>D8TYX8_VOLCA</name>
<dbReference type="PROSITE" id="PS00108">
    <property type="entry name" value="PROTEIN_KINASE_ST"/>
    <property type="match status" value="1"/>
</dbReference>
<dbReference type="GeneID" id="9615665"/>
<feature type="cross-link" description="Glycyl lysine isopeptide (Lys-Gly) (interchain with G-Cter in SUMO2)" evidence="8">
    <location>
        <position position="132"/>
    </location>
</feature>
<feature type="binding site" evidence="7">
    <location>
        <begin position="134"/>
        <end position="135"/>
    </location>
    <ligand>
        <name>ATP</name>
        <dbReference type="ChEBI" id="CHEBI:30616"/>
    </ligand>
</feature>
<feature type="binding site" evidence="7">
    <location>
        <begin position="83"/>
        <end position="85"/>
    </location>
    <ligand>
        <name>ATP</name>
        <dbReference type="ChEBI" id="CHEBI:30616"/>
    </ligand>
</feature>
<proteinExistence type="predicted"/>
<evidence type="ECO:0000256" key="3">
    <source>
        <dbReference type="ARBA" id="ARBA00022741"/>
    </source>
</evidence>
<dbReference type="PROSITE" id="PS50011">
    <property type="entry name" value="PROTEIN_KINASE_DOM"/>
    <property type="match status" value="1"/>
</dbReference>
<dbReference type="PANTHER" id="PTHR24350">
    <property type="entry name" value="SERINE/THREONINE-PROTEIN KINASE IAL-RELATED"/>
    <property type="match status" value="1"/>
</dbReference>
<keyword evidence="4" id="KW-0418">Kinase</keyword>
<evidence type="ECO:0000313" key="10">
    <source>
        <dbReference type="EMBL" id="EFJ47294.1"/>
    </source>
</evidence>
<dbReference type="RefSeq" id="XP_002951483.1">
    <property type="nucleotide sequence ID" value="XM_002951437.1"/>
</dbReference>
<dbReference type="InParanoid" id="D8TYX8"/>
<dbReference type="GO" id="GO:0005524">
    <property type="term" value="F:ATP binding"/>
    <property type="evidence" value="ECO:0007669"/>
    <property type="project" value="UniProtKB-KW"/>
</dbReference>
<feature type="binding site" evidence="7">
    <location>
        <position position="35"/>
    </location>
    <ligand>
        <name>ATP</name>
        <dbReference type="ChEBI" id="CHEBI:30616"/>
    </ligand>
</feature>
<evidence type="ECO:0000256" key="4">
    <source>
        <dbReference type="ARBA" id="ARBA00022777"/>
    </source>
</evidence>
<feature type="non-terminal residue" evidence="10">
    <location>
        <position position="259"/>
    </location>
</feature>
<feature type="active site" description="Proton acceptor" evidence="6">
    <location>
        <position position="130"/>
    </location>
</feature>
<gene>
    <name evidence="10" type="ORF">VOLCADRAFT_31717</name>
</gene>
<dbReference type="Gene3D" id="1.10.510.10">
    <property type="entry name" value="Transferase(Phosphotransferase) domain 1"/>
    <property type="match status" value="1"/>
</dbReference>
<evidence type="ECO:0000256" key="6">
    <source>
        <dbReference type="PIRSR" id="PIRSR630616-1"/>
    </source>
</evidence>
<dbReference type="InterPro" id="IPR011009">
    <property type="entry name" value="Kinase-like_dom_sf"/>
</dbReference>
<dbReference type="SMART" id="SM00220">
    <property type="entry name" value="S_TKc"/>
    <property type="match status" value="1"/>
</dbReference>
<feature type="non-terminal residue" evidence="10">
    <location>
        <position position="1"/>
    </location>
</feature>
<evidence type="ECO:0000259" key="9">
    <source>
        <dbReference type="PROSITE" id="PS50011"/>
    </source>
</evidence>
<keyword evidence="3 7" id="KW-0547">Nucleotide-binding</keyword>
<dbReference type="STRING" id="3068.D8TYX8"/>